<comment type="caution">
    <text evidence="1">The sequence shown here is derived from an EMBL/GenBank/DDBJ whole genome shotgun (WGS) entry which is preliminary data.</text>
</comment>
<proteinExistence type="predicted"/>
<accession>A0ABU3VL58</accession>
<sequence length="68" mass="7457">MNLPKLPDWVTSGRAETLDSVAFRSGAVLVVLDQLVSDQLDLSRYRAAPSARLSHFSFECDGTFPAQC</sequence>
<reference evidence="2" key="1">
    <citation type="submission" date="2023-05" db="EMBL/GenBank/DDBJ databases">
        <title>Sedimentitalea sp. nov. JM2-8.</title>
        <authorList>
            <person name="Huang J."/>
        </authorList>
    </citation>
    <scope>NUCLEOTIDE SEQUENCE [LARGE SCALE GENOMIC DNA]</scope>
    <source>
        <strain evidence="2">KHS03</strain>
    </source>
</reference>
<evidence type="ECO:0000313" key="2">
    <source>
        <dbReference type="Proteomes" id="UP001255416"/>
    </source>
</evidence>
<dbReference type="Proteomes" id="UP001255416">
    <property type="component" value="Unassembled WGS sequence"/>
</dbReference>
<dbReference type="EMBL" id="JASMWN010000034">
    <property type="protein sequence ID" value="MDU9006896.1"/>
    <property type="molecule type" value="Genomic_DNA"/>
</dbReference>
<organism evidence="1 2">
    <name type="scientific">Sedimentitalea todarodis</name>
    <dbReference type="NCBI Taxonomy" id="1631240"/>
    <lineage>
        <taxon>Bacteria</taxon>
        <taxon>Pseudomonadati</taxon>
        <taxon>Pseudomonadota</taxon>
        <taxon>Alphaproteobacteria</taxon>
        <taxon>Rhodobacterales</taxon>
        <taxon>Paracoccaceae</taxon>
        <taxon>Sedimentitalea</taxon>
    </lineage>
</organism>
<evidence type="ECO:0000313" key="1">
    <source>
        <dbReference type="EMBL" id="MDU9006896.1"/>
    </source>
</evidence>
<name>A0ABU3VL58_9RHOB</name>
<gene>
    <name evidence="1" type="ORF">QO231_23980</name>
</gene>
<keyword evidence="2" id="KW-1185">Reference proteome</keyword>
<protein>
    <submittedName>
        <fullName evidence="1">Uncharacterized protein</fullName>
    </submittedName>
</protein>